<evidence type="ECO:0000313" key="3">
    <source>
        <dbReference type="Proteomes" id="UP001642360"/>
    </source>
</evidence>
<dbReference type="AlphaFoldDB" id="A0ABC8TSU1"/>
<evidence type="ECO:0008006" key="4">
    <source>
        <dbReference type="Google" id="ProtNLM"/>
    </source>
</evidence>
<keyword evidence="1" id="KW-0812">Transmembrane</keyword>
<reference evidence="2 3" key="1">
    <citation type="submission" date="2024-02" db="EMBL/GenBank/DDBJ databases">
        <authorList>
            <person name="Vignale AGUSTIN F."/>
            <person name="Sosa J E."/>
            <person name="Modenutti C."/>
        </authorList>
    </citation>
    <scope>NUCLEOTIDE SEQUENCE [LARGE SCALE GENOMIC DNA]</scope>
</reference>
<feature type="transmembrane region" description="Helical" evidence="1">
    <location>
        <begin position="35"/>
        <end position="64"/>
    </location>
</feature>
<evidence type="ECO:0000313" key="2">
    <source>
        <dbReference type="EMBL" id="CAK9171986.1"/>
    </source>
</evidence>
<keyword evidence="1" id="KW-0472">Membrane</keyword>
<keyword evidence="1" id="KW-1133">Transmembrane helix</keyword>
<gene>
    <name evidence="2" type="ORF">ILEXP_LOCUS41613</name>
</gene>
<organism evidence="2 3">
    <name type="scientific">Ilex paraguariensis</name>
    <name type="common">yerba mate</name>
    <dbReference type="NCBI Taxonomy" id="185542"/>
    <lineage>
        <taxon>Eukaryota</taxon>
        <taxon>Viridiplantae</taxon>
        <taxon>Streptophyta</taxon>
        <taxon>Embryophyta</taxon>
        <taxon>Tracheophyta</taxon>
        <taxon>Spermatophyta</taxon>
        <taxon>Magnoliopsida</taxon>
        <taxon>eudicotyledons</taxon>
        <taxon>Gunneridae</taxon>
        <taxon>Pentapetalae</taxon>
        <taxon>asterids</taxon>
        <taxon>campanulids</taxon>
        <taxon>Aquifoliales</taxon>
        <taxon>Aquifoliaceae</taxon>
        <taxon>Ilex</taxon>
    </lineage>
</organism>
<proteinExistence type="predicted"/>
<dbReference type="EMBL" id="CAUOFW020005883">
    <property type="protein sequence ID" value="CAK9171986.1"/>
    <property type="molecule type" value="Genomic_DNA"/>
</dbReference>
<name>A0ABC8TSU1_9AQUA</name>
<keyword evidence="3" id="KW-1185">Reference proteome</keyword>
<sequence length="108" mass="12240">MLAVSAWVDVGCRFGQGSRCRWSGLFGLMEDTGQLCWFIGLWFMFAGSLVCWLVIVAMGLWILVSDCGCRCFLVERWLLITSEDDGEDLQSRSEGLTVRCRSKFVTVR</sequence>
<accession>A0ABC8TSU1</accession>
<comment type="caution">
    <text evidence="2">The sequence shown here is derived from an EMBL/GenBank/DDBJ whole genome shotgun (WGS) entry which is preliminary data.</text>
</comment>
<protein>
    <recommendedName>
        <fullName evidence="4">Transmembrane protein</fullName>
    </recommendedName>
</protein>
<evidence type="ECO:0000256" key="1">
    <source>
        <dbReference type="SAM" id="Phobius"/>
    </source>
</evidence>
<dbReference type="Proteomes" id="UP001642360">
    <property type="component" value="Unassembled WGS sequence"/>
</dbReference>